<dbReference type="OrthoDB" id="6718656at2759"/>
<comment type="caution">
    <text evidence="3">The sequence shown here is derived from an EMBL/GenBank/DDBJ whole genome shotgun (WGS) entry which is preliminary data.</text>
</comment>
<keyword evidence="1" id="KW-0175">Coiled coil</keyword>
<feature type="coiled-coil region" evidence="1">
    <location>
        <begin position="541"/>
        <end position="659"/>
    </location>
</feature>
<keyword evidence="4" id="KW-1185">Reference proteome</keyword>
<dbReference type="Proteomes" id="UP000225706">
    <property type="component" value="Unassembled WGS sequence"/>
</dbReference>
<dbReference type="Gene3D" id="1.25.40.20">
    <property type="entry name" value="Ankyrin repeat-containing domain"/>
    <property type="match status" value="1"/>
</dbReference>
<gene>
    <name evidence="3" type="ORF">AWC38_SpisGene3705</name>
</gene>
<feature type="compositionally biased region" description="Polar residues" evidence="2">
    <location>
        <begin position="385"/>
        <end position="415"/>
    </location>
</feature>
<protein>
    <submittedName>
        <fullName evidence="3">Uncharacterized protein</fullName>
    </submittedName>
</protein>
<dbReference type="SUPFAM" id="SSF48403">
    <property type="entry name" value="Ankyrin repeat"/>
    <property type="match status" value="1"/>
</dbReference>
<dbReference type="EMBL" id="LSMT01000035">
    <property type="protein sequence ID" value="PFX31469.1"/>
    <property type="molecule type" value="Genomic_DNA"/>
</dbReference>
<feature type="compositionally biased region" description="Polar residues" evidence="2">
    <location>
        <begin position="360"/>
        <end position="372"/>
    </location>
</feature>
<proteinExistence type="predicted"/>
<dbReference type="AlphaFoldDB" id="A0A2B4SQS9"/>
<feature type="compositionally biased region" description="Low complexity" evidence="2">
    <location>
        <begin position="373"/>
        <end position="384"/>
    </location>
</feature>
<evidence type="ECO:0000313" key="3">
    <source>
        <dbReference type="EMBL" id="PFX31469.1"/>
    </source>
</evidence>
<sequence>MTGNNGKLEHTVFCPEECSLRHNEMILALCGNEDHKKPSDLSSLKVALYSHLQNGWNAHCNVPDALPEFRFPLVHWACVLGRTQALNWLLTKLKFKAFVTVERTGETGLHRALRLLHKVRSRDAKPRSVRFICNKFRVIVHKLTEQDPSGLFLKDKVQGNTVFHMCALCISEQESAGRELDYYDNCMKILLQCVNELQTTKKLPSDSLHKAINSQNDRGETVLHILARNNYSFLAVRYILFDHKEIVDRFKKNHEHMTPLDIARDRQANLVQKELDSEGVGIDDLARNHPDLYQLYTQDDDDDAYLCEHQFSRNGQVTLSTNNSGITAQDSSRAYPLRLSSLFQRKGFYCSSSIDLQRSASEDSSSQDEGAQSPSVLDSLSVPSTQSLTTSTENTAACDSQSTVNSDSESASQHNGNEDERGVTVVVDEDLIRMSVQDQGDACFVKELNNCTVPSVTNCDENIVVMDFPSNSNSCSGDVLFSEHGLPVQEREDVQALTGRNAKEESACDALGDCPLFHENNVSSALAKVIRQESDVASMLVARLQDKKERTHVALREAQRSLVEKQATEMAATNNLQQLKVEMERLSTQNERMKRRREELLAELKGIEESFNHFEKQSLVVQCKVEEEAQVVASLKAEREKANKECVSLKRKFTEYSEALNDICSPCEEPKVKRECFETIDS</sequence>
<reference evidence="4" key="1">
    <citation type="journal article" date="2017" name="bioRxiv">
        <title>Comparative analysis of the genomes of Stylophora pistillata and Acropora digitifera provides evidence for extensive differences between species of corals.</title>
        <authorList>
            <person name="Voolstra C.R."/>
            <person name="Li Y."/>
            <person name="Liew Y.J."/>
            <person name="Baumgarten S."/>
            <person name="Zoccola D."/>
            <person name="Flot J.-F."/>
            <person name="Tambutte S."/>
            <person name="Allemand D."/>
            <person name="Aranda M."/>
        </authorList>
    </citation>
    <scope>NUCLEOTIDE SEQUENCE [LARGE SCALE GENOMIC DNA]</scope>
</reference>
<dbReference type="InterPro" id="IPR036770">
    <property type="entry name" value="Ankyrin_rpt-contain_sf"/>
</dbReference>
<evidence type="ECO:0000256" key="2">
    <source>
        <dbReference type="SAM" id="MobiDB-lite"/>
    </source>
</evidence>
<evidence type="ECO:0000313" key="4">
    <source>
        <dbReference type="Proteomes" id="UP000225706"/>
    </source>
</evidence>
<evidence type="ECO:0000256" key="1">
    <source>
        <dbReference type="SAM" id="Coils"/>
    </source>
</evidence>
<accession>A0A2B4SQS9</accession>
<name>A0A2B4SQS9_STYPI</name>
<feature type="region of interest" description="Disordered" evidence="2">
    <location>
        <begin position="360"/>
        <end position="423"/>
    </location>
</feature>
<organism evidence="3 4">
    <name type="scientific">Stylophora pistillata</name>
    <name type="common">Smooth cauliflower coral</name>
    <dbReference type="NCBI Taxonomy" id="50429"/>
    <lineage>
        <taxon>Eukaryota</taxon>
        <taxon>Metazoa</taxon>
        <taxon>Cnidaria</taxon>
        <taxon>Anthozoa</taxon>
        <taxon>Hexacorallia</taxon>
        <taxon>Scleractinia</taxon>
        <taxon>Astrocoeniina</taxon>
        <taxon>Pocilloporidae</taxon>
        <taxon>Stylophora</taxon>
    </lineage>
</organism>